<dbReference type="InterPro" id="IPR011009">
    <property type="entry name" value="Kinase-like_dom_sf"/>
</dbReference>
<reference evidence="2 3" key="1">
    <citation type="submission" date="2019-03" db="EMBL/GenBank/DDBJ databases">
        <title>Draft genome sequences of novel Actinobacteria.</title>
        <authorList>
            <person name="Sahin N."/>
            <person name="Ay H."/>
            <person name="Saygin H."/>
        </authorList>
    </citation>
    <scope>NUCLEOTIDE SEQUENCE [LARGE SCALE GENOMIC DNA]</scope>
    <source>
        <strain evidence="2 3">6K102</strain>
    </source>
</reference>
<feature type="non-terminal residue" evidence="2">
    <location>
        <position position="296"/>
    </location>
</feature>
<sequence>MSPEARPSGSAGDPKPDGPPETGRPPEEVLDAYGAEGPPVWLGGAWRVGDLVVKQVEFLPETLWRAEVLSALPGAPAFRVARPVRARDGAWTACGWEAARLVPGEPDVSRQDDVLRAGAAFHEAIAHLPRPAFLDVRDDPWSYGDRVAWEELPGPSGGAGLLEPLVRARRPVDLPSQAVHGDLPGNVLFAGGLPPAIIDWPVYWRPPSWAAAVAVVDALCWYGASPKLAERWAHLPEWGQMLIRALVYRIVTHEALAGPAAWTPEHLSAYRPVIDLALTHARTVTGRPPAPSPARG</sequence>
<organism evidence="2 3">
    <name type="scientific">Nonomuraea mesophila</name>
    <dbReference type="NCBI Taxonomy" id="2530382"/>
    <lineage>
        <taxon>Bacteria</taxon>
        <taxon>Bacillati</taxon>
        <taxon>Actinomycetota</taxon>
        <taxon>Actinomycetes</taxon>
        <taxon>Streptosporangiales</taxon>
        <taxon>Streptosporangiaceae</taxon>
        <taxon>Nonomuraea</taxon>
    </lineage>
</organism>
<name>A0A4R5E6Q8_9ACTN</name>
<dbReference type="EMBL" id="SMLD01000235">
    <property type="protein sequence ID" value="TDE26506.1"/>
    <property type="molecule type" value="Genomic_DNA"/>
</dbReference>
<proteinExistence type="predicted"/>
<gene>
    <name evidence="2" type="ORF">E1295_44185</name>
</gene>
<feature type="region of interest" description="Disordered" evidence="1">
    <location>
        <begin position="1"/>
        <end position="34"/>
    </location>
</feature>
<dbReference type="AlphaFoldDB" id="A0A4R5E6Q8"/>
<dbReference type="SUPFAM" id="SSF56112">
    <property type="entry name" value="Protein kinase-like (PK-like)"/>
    <property type="match status" value="1"/>
</dbReference>
<dbReference type="NCBIfam" id="TIGR02569">
    <property type="entry name" value="TIGR02569_actnb"/>
    <property type="match status" value="1"/>
</dbReference>
<comment type="caution">
    <text evidence="2">The sequence shown here is derived from an EMBL/GenBank/DDBJ whole genome shotgun (WGS) entry which is preliminary data.</text>
</comment>
<accession>A0A4R5E6Q8</accession>
<dbReference type="InterPro" id="IPR013402">
    <property type="entry name" value="CHP02569"/>
</dbReference>
<protein>
    <submittedName>
        <fullName evidence="2">TIGR02569 family protein</fullName>
    </submittedName>
</protein>
<dbReference type="Proteomes" id="UP000295136">
    <property type="component" value="Unassembled WGS sequence"/>
</dbReference>
<keyword evidence="3" id="KW-1185">Reference proteome</keyword>
<evidence type="ECO:0000313" key="2">
    <source>
        <dbReference type="EMBL" id="TDE26506.1"/>
    </source>
</evidence>
<evidence type="ECO:0000313" key="3">
    <source>
        <dbReference type="Proteomes" id="UP000295136"/>
    </source>
</evidence>
<evidence type="ECO:0000256" key="1">
    <source>
        <dbReference type="SAM" id="MobiDB-lite"/>
    </source>
</evidence>